<dbReference type="SUPFAM" id="SSF89155">
    <property type="entry name" value="TorD-like"/>
    <property type="match status" value="1"/>
</dbReference>
<dbReference type="Gene3D" id="1.10.3480.10">
    <property type="entry name" value="TorD-like"/>
    <property type="match status" value="1"/>
</dbReference>
<sequence>MPRSVIVCSPSSRSYRRNERFVNTTQLEAVAAAFSTLARLHLHAPDGDTLAELQTIYPEWPLQESYTGITTAPETARGLQLWAASFNAHEDAEAIADDLNLLYGRTATAKIAPYESVHRGQDRLIFDEQTLEVRNFYRELNLEAPHLNREPDDHIGLEFDFIAQAATLWLTALEHNAPHDAERYRNAVVTFHKEHLSQWAPEFLENAEKLADTKFLQGMLALSQGALRMADSGLMDSGFTNIS</sequence>
<dbReference type="EMBL" id="SJDT01000004">
    <property type="protein sequence ID" value="TBW21396.1"/>
    <property type="molecule type" value="Genomic_DNA"/>
</dbReference>
<dbReference type="AlphaFoldDB" id="A0A4Q9V0W7"/>
<dbReference type="InterPro" id="IPR050289">
    <property type="entry name" value="TorD/DmsD_chaperones"/>
</dbReference>
<name>A0A4Q9V0W7_9ACTO</name>
<keyword evidence="3" id="KW-1185">Reference proteome</keyword>
<dbReference type="InterPro" id="IPR020945">
    <property type="entry name" value="DMSO/NO3_reduct_chaperone"/>
</dbReference>
<gene>
    <name evidence="2" type="ORF">EZJ44_05450</name>
</gene>
<dbReference type="OrthoDB" id="9795302at2"/>
<evidence type="ECO:0000313" key="2">
    <source>
        <dbReference type="EMBL" id="TBW21396.1"/>
    </source>
</evidence>
<reference evidence="2 3" key="1">
    <citation type="submission" date="2019-02" db="EMBL/GenBank/DDBJ databases">
        <title>Arcanobacterium bovis sp. nov., isolated from the milk of a cow with mastitis.</title>
        <authorList>
            <person name="Sammra O."/>
            <person name="Foster G."/>
            <person name="Hassan A."/>
            <person name="Alssahen M."/>
            <person name="Laemmler C."/>
            <person name="Borowiak M."/>
            <person name="Malorny B."/>
            <person name="Abdulmawjood A."/>
        </authorList>
    </citation>
    <scope>NUCLEOTIDE SEQUENCE [LARGE SCALE GENOMIC DNA]</scope>
    <source>
        <strain evidence="2 3">C605018/01/1</strain>
    </source>
</reference>
<evidence type="ECO:0000256" key="1">
    <source>
        <dbReference type="ARBA" id="ARBA00023186"/>
    </source>
</evidence>
<organism evidence="2 3">
    <name type="scientific">Arcanobacterium bovis</name>
    <dbReference type="NCBI Taxonomy" id="2529275"/>
    <lineage>
        <taxon>Bacteria</taxon>
        <taxon>Bacillati</taxon>
        <taxon>Actinomycetota</taxon>
        <taxon>Actinomycetes</taxon>
        <taxon>Actinomycetales</taxon>
        <taxon>Actinomycetaceae</taxon>
        <taxon>Arcanobacterium</taxon>
    </lineage>
</organism>
<comment type="caution">
    <text evidence="2">The sequence shown here is derived from an EMBL/GenBank/DDBJ whole genome shotgun (WGS) entry which is preliminary data.</text>
</comment>
<evidence type="ECO:0000313" key="3">
    <source>
        <dbReference type="Proteomes" id="UP000293036"/>
    </source>
</evidence>
<dbReference type="PANTHER" id="PTHR34227">
    <property type="entry name" value="CHAPERONE PROTEIN YCDY"/>
    <property type="match status" value="1"/>
</dbReference>
<dbReference type="Proteomes" id="UP000293036">
    <property type="component" value="Unassembled WGS sequence"/>
</dbReference>
<proteinExistence type="predicted"/>
<protein>
    <submittedName>
        <fullName evidence="2">Dehydrogenase</fullName>
    </submittedName>
</protein>
<accession>A0A4Q9V0W7</accession>
<dbReference type="PANTHER" id="PTHR34227:SF1">
    <property type="entry name" value="DIMETHYL SULFOXIDE REDUCTASE CHAPERONE-RELATED"/>
    <property type="match status" value="1"/>
</dbReference>
<dbReference type="InterPro" id="IPR036411">
    <property type="entry name" value="TorD-like_sf"/>
</dbReference>
<keyword evidence="1" id="KW-0143">Chaperone</keyword>
<dbReference type="Pfam" id="PF02613">
    <property type="entry name" value="Nitrate_red_del"/>
    <property type="match status" value="1"/>
</dbReference>